<dbReference type="Proteomes" id="UP001159363">
    <property type="component" value="Chromosome X"/>
</dbReference>
<accession>A0ABQ9HMH4</accession>
<gene>
    <name evidence="1" type="ORF">PR048_011294</name>
</gene>
<protein>
    <submittedName>
        <fullName evidence="1">Uncharacterized protein</fullName>
    </submittedName>
</protein>
<dbReference type="EMBL" id="JARBHB010000004">
    <property type="protein sequence ID" value="KAJ8885098.1"/>
    <property type="molecule type" value="Genomic_DNA"/>
</dbReference>
<reference evidence="1 2" key="1">
    <citation type="submission" date="2023-02" db="EMBL/GenBank/DDBJ databases">
        <title>LHISI_Scaffold_Assembly.</title>
        <authorList>
            <person name="Stuart O.P."/>
            <person name="Cleave R."/>
            <person name="Magrath M.J.L."/>
            <person name="Mikheyev A.S."/>
        </authorList>
    </citation>
    <scope>NUCLEOTIDE SEQUENCE [LARGE SCALE GENOMIC DNA]</scope>
    <source>
        <strain evidence="1">Daus_M_001</strain>
        <tissue evidence="1">Leg muscle</tissue>
    </source>
</reference>
<comment type="caution">
    <text evidence="1">The sequence shown here is derived from an EMBL/GenBank/DDBJ whole genome shotgun (WGS) entry which is preliminary data.</text>
</comment>
<evidence type="ECO:0000313" key="1">
    <source>
        <dbReference type="EMBL" id="KAJ8885098.1"/>
    </source>
</evidence>
<sequence length="153" mass="18041">MADASGNITVLDIEETIFQNRFDQNNITVNTHWENNIYLDSLSCAWWQVLDCFQMYRFLYEFRPNPKPRDIKMAKNIKNFMKMIKLVVVPGEKITLNPLKEFVFVSYAPKIAFRRELVVPTLCAYIFCTSKCKSYGNILYSLPYEILLSLFRL</sequence>
<evidence type="ECO:0000313" key="2">
    <source>
        <dbReference type="Proteomes" id="UP001159363"/>
    </source>
</evidence>
<organism evidence="1 2">
    <name type="scientific">Dryococelus australis</name>
    <dbReference type="NCBI Taxonomy" id="614101"/>
    <lineage>
        <taxon>Eukaryota</taxon>
        <taxon>Metazoa</taxon>
        <taxon>Ecdysozoa</taxon>
        <taxon>Arthropoda</taxon>
        <taxon>Hexapoda</taxon>
        <taxon>Insecta</taxon>
        <taxon>Pterygota</taxon>
        <taxon>Neoptera</taxon>
        <taxon>Polyneoptera</taxon>
        <taxon>Phasmatodea</taxon>
        <taxon>Verophasmatodea</taxon>
        <taxon>Anareolatae</taxon>
        <taxon>Phasmatidae</taxon>
        <taxon>Eurycanthinae</taxon>
        <taxon>Dryococelus</taxon>
    </lineage>
</organism>
<name>A0ABQ9HMH4_9NEOP</name>
<keyword evidence="2" id="KW-1185">Reference proteome</keyword>
<proteinExistence type="predicted"/>